<evidence type="ECO:0000256" key="2">
    <source>
        <dbReference type="ARBA" id="ARBA00023125"/>
    </source>
</evidence>
<dbReference type="Gene3D" id="1.10.10.60">
    <property type="entry name" value="Homeodomain-like"/>
    <property type="match status" value="1"/>
</dbReference>
<evidence type="ECO:0000256" key="1">
    <source>
        <dbReference type="ARBA" id="ARBA00023015"/>
    </source>
</evidence>
<dbReference type="Proteomes" id="UP000551563">
    <property type="component" value="Unassembled WGS sequence"/>
</dbReference>
<dbReference type="InterPro" id="IPR009057">
    <property type="entry name" value="Homeodomain-like_sf"/>
</dbReference>
<proteinExistence type="predicted"/>
<feature type="domain" description="HTH araC/xylS-type" evidence="4">
    <location>
        <begin position="175"/>
        <end position="272"/>
    </location>
</feature>
<dbReference type="Pfam" id="PF12833">
    <property type="entry name" value="HTH_18"/>
    <property type="match status" value="1"/>
</dbReference>
<dbReference type="SUPFAM" id="SSF46689">
    <property type="entry name" value="Homeodomain-like"/>
    <property type="match status" value="2"/>
</dbReference>
<accession>A0A7V6P9E3</accession>
<dbReference type="EMBL" id="DUMN01000111">
    <property type="protein sequence ID" value="HHV66673.1"/>
    <property type="molecule type" value="Genomic_DNA"/>
</dbReference>
<dbReference type="PANTHER" id="PTHR46796">
    <property type="entry name" value="HTH-TYPE TRANSCRIPTIONAL ACTIVATOR RHAS-RELATED"/>
    <property type="match status" value="1"/>
</dbReference>
<evidence type="ECO:0000256" key="3">
    <source>
        <dbReference type="ARBA" id="ARBA00023163"/>
    </source>
</evidence>
<evidence type="ECO:0000313" key="5">
    <source>
        <dbReference type="EMBL" id="HHV66673.1"/>
    </source>
</evidence>
<name>A0A7V6P9E3_9HYPH</name>
<sequence>MVVYEPHMSGTRWGFTCATTQIGPVNYRASGTTFLVLREQVRNLRWCCSGRDGENSNCPTGTVFIIPAFVKLTIDWPEPTEVLIGHFDGQLLRDVFFENIWKHEIKNFGSAVKFLCKECLPISNMIWDEIRLRGEGDEPYLRALGLVLMHTIARSAPGNRISTDSKAGLSKLACHRIETYLSQNFHQPVSVRDMADLVGISAGHFSTSFRNSFGQTPHQYLMGLKLDEAERLLKKTSMSIRDIARHLSFSSQSHLTTALRKHRQLTPGELRK</sequence>
<dbReference type="SMART" id="SM00342">
    <property type="entry name" value="HTH_ARAC"/>
    <property type="match status" value="1"/>
</dbReference>
<organism evidence="5 6">
    <name type="scientific">Brucella intermedia</name>
    <dbReference type="NCBI Taxonomy" id="94625"/>
    <lineage>
        <taxon>Bacteria</taxon>
        <taxon>Pseudomonadati</taxon>
        <taxon>Pseudomonadota</taxon>
        <taxon>Alphaproteobacteria</taxon>
        <taxon>Hyphomicrobiales</taxon>
        <taxon>Brucellaceae</taxon>
        <taxon>Brucella/Ochrobactrum group</taxon>
        <taxon>Brucella</taxon>
    </lineage>
</organism>
<dbReference type="GO" id="GO:0043565">
    <property type="term" value="F:sequence-specific DNA binding"/>
    <property type="evidence" value="ECO:0007669"/>
    <property type="project" value="InterPro"/>
</dbReference>
<dbReference type="AlphaFoldDB" id="A0A7V6P9E3"/>
<dbReference type="InterPro" id="IPR050204">
    <property type="entry name" value="AraC_XylS_family_regulators"/>
</dbReference>
<dbReference type="InterPro" id="IPR018060">
    <property type="entry name" value="HTH_AraC"/>
</dbReference>
<gene>
    <name evidence="5" type="ORF">GXX48_03370</name>
</gene>
<keyword evidence="3" id="KW-0804">Transcription</keyword>
<evidence type="ECO:0000259" key="4">
    <source>
        <dbReference type="PROSITE" id="PS01124"/>
    </source>
</evidence>
<protein>
    <submittedName>
        <fullName evidence="5">Helix-turn-helix transcriptional regulator</fullName>
    </submittedName>
</protein>
<evidence type="ECO:0000313" key="6">
    <source>
        <dbReference type="Proteomes" id="UP000551563"/>
    </source>
</evidence>
<dbReference type="PANTHER" id="PTHR46796:SF14">
    <property type="entry name" value="TRANSCRIPTIONAL REGULATORY PROTEIN"/>
    <property type="match status" value="1"/>
</dbReference>
<keyword evidence="1" id="KW-0805">Transcription regulation</keyword>
<reference evidence="5 6" key="1">
    <citation type="journal article" date="2020" name="Biotechnol. Biofuels">
        <title>New insights from the biogas microbiome by comprehensive genome-resolved metagenomics of nearly 1600 species originating from multiple anaerobic digesters.</title>
        <authorList>
            <person name="Campanaro S."/>
            <person name="Treu L."/>
            <person name="Rodriguez-R L.M."/>
            <person name="Kovalovszki A."/>
            <person name="Ziels R.M."/>
            <person name="Maus I."/>
            <person name="Zhu X."/>
            <person name="Kougias P.G."/>
            <person name="Basile A."/>
            <person name="Luo G."/>
            <person name="Schluter A."/>
            <person name="Konstantinidis K.T."/>
            <person name="Angelidaki I."/>
        </authorList>
    </citation>
    <scope>NUCLEOTIDE SEQUENCE [LARGE SCALE GENOMIC DNA]</scope>
    <source>
        <strain evidence="5">AS04akNAM_66</strain>
    </source>
</reference>
<dbReference type="GO" id="GO:0003700">
    <property type="term" value="F:DNA-binding transcription factor activity"/>
    <property type="evidence" value="ECO:0007669"/>
    <property type="project" value="InterPro"/>
</dbReference>
<dbReference type="PROSITE" id="PS01124">
    <property type="entry name" value="HTH_ARAC_FAMILY_2"/>
    <property type="match status" value="1"/>
</dbReference>
<keyword evidence="2" id="KW-0238">DNA-binding</keyword>
<comment type="caution">
    <text evidence="5">The sequence shown here is derived from an EMBL/GenBank/DDBJ whole genome shotgun (WGS) entry which is preliminary data.</text>
</comment>